<reference evidence="14 15" key="1">
    <citation type="journal article" date="2009" name="Appl. Environ. Microbiol.">
        <title>Three genomes from the phylum Acidobacteria provide insight into the lifestyles of these microorganisms in soils.</title>
        <authorList>
            <person name="Ward N.L."/>
            <person name="Challacombe J.F."/>
            <person name="Janssen P.H."/>
            <person name="Henrissat B."/>
            <person name="Coutinho P.M."/>
            <person name="Wu M."/>
            <person name="Xie G."/>
            <person name="Haft D.H."/>
            <person name="Sait M."/>
            <person name="Badger J."/>
            <person name="Barabote R.D."/>
            <person name="Bradley B."/>
            <person name="Brettin T.S."/>
            <person name="Brinkac L.M."/>
            <person name="Bruce D."/>
            <person name="Creasy T."/>
            <person name="Daugherty S.C."/>
            <person name="Davidsen T.M."/>
            <person name="DeBoy R.T."/>
            <person name="Detter J.C."/>
            <person name="Dodson R.J."/>
            <person name="Durkin A.S."/>
            <person name="Ganapathy A."/>
            <person name="Gwinn-Giglio M."/>
            <person name="Han C.S."/>
            <person name="Khouri H."/>
            <person name="Kiss H."/>
            <person name="Kothari S.P."/>
            <person name="Madupu R."/>
            <person name="Nelson K.E."/>
            <person name="Nelson W.C."/>
            <person name="Paulsen I."/>
            <person name="Penn K."/>
            <person name="Ren Q."/>
            <person name="Rosovitz M.J."/>
            <person name="Selengut J.D."/>
            <person name="Shrivastava S."/>
            <person name="Sullivan S.A."/>
            <person name="Tapia R."/>
            <person name="Thompson L.S."/>
            <person name="Watkins K.L."/>
            <person name="Yang Q."/>
            <person name="Yu C."/>
            <person name="Zafar N."/>
            <person name="Zhou L."/>
            <person name="Kuske C.R."/>
        </authorList>
    </citation>
    <scope>NUCLEOTIDE SEQUENCE [LARGE SCALE GENOMIC DNA]</scope>
    <source>
        <strain evidence="14 15">Ellin345</strain>
    </source>
</reference>
<dbReference type="GO" id="GO:0034707">
    <property type="term" value="C:chloride channel complex"/>
    <property type="evidence" value="ECO:0007669"/>
    <property type="project" value="UniProtKB-KW"/>
</dbReference>
<feature type="transmembrane region" description="Helical" evidence="12">
    <location>
        <begin position="245"/>
        <end position="266"/>
    </location>
</feature>
<evidence type="ECO:0000256" key="7">
    <source>
        <dbReference type="ARBA" id="ARBA00023173"/>
    </source>
</evidence>
<sequence>MTRHPATLNPAGQLAAESSEFRIHLVSFLAAIIGTAAGFVAWLLYHLIGFFTNVAFYHTISFTFHSPRNHQLGLWVILVPVVGGLIVGVMAKYGSSKIRGHGIPEAMEAVLVNRSRIEPKVAILKPLSAAIAIGTGGPFGAEGPIIQTGGAIGSLIGQVIQTTASERKVLLGCGAAAGMAATFSTPIAAVILAIELILFEFKARSFIPLVIASTIATSLHFVLMGRGPMFEVGAIDFGIPRVLPWYLLLGAICGFSAVGFSKLLYWVEDQFEKLPIDWMWWPAIGCVVLGVVGYFVPRVLGVGYDTISDILNTHLVFKVLLAVMIFKALVLLVTIGSGTSGGLLAPMFMASAAMGSAVAMIINHFIPGAGISPAAFALVAMGAVFGAASRATFAFIIFAFEITRDYNSILPLMLVAVIADGIALAFSENSIMTEKLARRGLKIHSEFEPDILRQMTVSQAMVTEPPRVPETMLVREMAERLAQHDPILSRHQGVLIVDDAGKLKGLITRGDLLRAMESEDAGTQTVLQAGTTSLLTAYEDELLFHAASRMLRAGVGRLPVVDRKDPTKILGYLGRAGVLSARLRQIEEEQVREGGWASAKRNPKAAGEITPVK</sequence>
<dbReference type="SUPFAM" id="SSF54631">
    <property type="entry name" value="CBS-domain pair"/>
    <property type="match status" value="1"/>
</dbReference>
<name>Q1IME9_KORVE</name>
<dbReference type="eggNOG" id="COG0038">
    <property type="taxonomic scope" value="Bacteria"/>
</dbReference>
<dbReference type="Pfam" id="PF00571">
    <property type="entry name" value="CBS"/>
    <property type="match status" value="2"/>
</dbReference>
<keyword evidence="8" id="KW-0868">Chloride</keyword>
<dbReference type="Gene3D" id="1.10.3080.10">
    <property type="entry name" value="Clc chloride channel"/>
    <property type="match status" value="1"/>
</dbReference>
<keyword evidence="7" id="KW-0869">Chloride channel</keyword>
<dbReference type="CDD" id="cd02205">
    <property type="entry name" value="CBS_pair_SF"/>
    <property type="match status" value="1"/>
</dbReference>
<feature type="domain" description="CBS" evidence="13">
    <location>
        <begin position="530"/>
        <end position="588"/>
    </location>
</feature>
<dbReference type="SUPFAM" id="SSF81340">
    <property type="entry name" value="Clc chloride channel"/>
    <property type="match status" value="1"/>
</dbReference>
<dbReference type="KEGG" id="aba:Acid345_2950"/>
<evidence type="ECO:0000256" key="9">
    <source>
        <dbReference type="ARBA" id="ARBA00023303"/>
    </source>
</evidence>
<proteinExistence type="predicted"/>
<dbReference type="RefSeq" id="WP_011523752.1">
    <property type="nucleotide sequence ID" value="NC_008009.1"/>
</dbReference>
<dbReference type="EnsemblBacteria" id="ABF41951">
    <property type="protein sequence ID" value="ABF41951"/>
    <property type="gene ID" value="Acid345_2950"/>
</dbReference>
<keyword evidence="4 12" id="KW-1133">Transmembrane helix</keyword>
<dbReference type="InterPro" id="IPR001807">
    <property type="entry name" value="ClC"/>
</dbReference>
<dbReference type="InterPro" id="IPR046342">
    <property type="entry name" value="CBS_dom_sf"/>
</dbReference>
<dbReference type="Gene3D" id="3.10.580.10">
    <property type="entry name" value="CBS-domain"/>
    <property type="match status" value="1"/>
</dbReference>
<feature type="transmembrane region" description="Helical" evidence="12">
    <location>
        <begin position="28"/>
        <end position="52"/>
    </location>
</feature>
<dbReference type="EMBL" id="CP000360">
    <property type="protein sequence ID" value="ABF41951.1"/>
    <property type="molecule type" value="Genomic_DNA"/>
</dbReference>
<evidence type="ECO:0000256" key="8">
    <source>
        <dbReference type="ARBA" id="ARBA00023214"/>
    </source>
</evidence>
<evidence type="ECO:0000256" key="11">
    <source>
        <dbReference type="SAM" id="MobiDB-lite"/>
    </source>
</evidence>
<dbReference type="AlphaFoldDB" id="Q1IME9"/>
<dbReference type="eggNOG" id="COG0517">
    <property type="taxonomic scope" value="Bacteria"/>
</dbReference>
<feature type="transmembrane region" description="Helical" evidence="12">
    <location>
        <begin position="169"/>
        <end position="194"/>
    </location>
</feature>
<evidence type="ECO:0000313" key="15">
    <source>
        <dbReference type="Proteomes" id="UP000002432"/>
    </source>
</evidence>
<evidence type="ECO:0000256" key="3">
    <source>
        <dbReference type="ARBA" id="ARBA00022692"/>
    </source>
</evidence>
<dbReference type="Proteomes" id="UP000002432">
    <property type="component" value="Chromosome"/>
</dbReference>
<feature type="region of interest" description="Disordered" evidence="11">
    <location>
        <begin position="594"/>
        <end position="613"/>
    </location>
</feature>
<dbReference type="SMART" id="SM00116">
    <property type="entry name" value="CBS"/>
    <property type="match status" value="2"/>
</dbReference>
<feature type="transmembrane region" description="Helical" evidence="12">
    <location>
        <begin position="206"/>
        <end position="224"/>
    </location>
</feature>
<protein>
    <submittedName>
        <fullName evidence="14">Cl-channel, voltage gated</fullName>
    </submittedName>
</protein>
<gene>
    <name evidence="14" type="ordered locus">Acid345_2950</name>
</gene>
<dbReference type="PANTHER" id="PTHR43427">
    <property type="entry name" value="CHLORIDE CHANNEL PROTEIN CLC-E"/>
    <property type="match status" value="1"/>
</dbReference>
<evidence type="ECO:0000256" key="6">
    <source>
        <dbReference type="ARBA" id="ARBA00023136"/>
    </source>
</evidence>
<keyword evidence="5" id="KW-0406">Ion transport</keyword>
<dbReference type="STRING" id="204669.Acid345_2950"/>
<keyword evidence="6 12" id="KW-0472">Membrane</keyword>
<dbReference type="Pfam" id="PF00654">
    <property type="entry name" value="Voltage_CLC"/>
    <property type="match status" value="1"/>
</dbReference>
<feature type="transmembrane region" description="Helical" evidence="12">
    <location>
        <begin position="316"/>
        <end position="337"/>
    </location>
</feature>
<feature type="transmembrane region" description="Helical" evidence="12">
    <location>
        <begin position="374"/>
        <end position="400"/>
    </location>
</feature>
<comment type="subcellular location">
    <subcellularLocation>
        <location evidence="1">Membrane</location>
        <topology evidence="1">Multi-pass membrane protein</topology>
    </subcellularLocation>
</comment>
<dbReference type="InterPro" id="IPR014743">
    <property type="entry name" value="Cl-channel_core"/>
</dbReference>
<organism evidence="14 15">
    <name type="scientific">Koribacter versatilis (strain Ellin345)</name>
    <dbReference type="NCBI Taxonomy" id="204669"/>
    <lineage>
        <taxon>Bacteria</taxon>
        <taxon>Pseudomonadati</taxon>
        <taxon>Acidobacteriota</taxon>
        <taxon>Terriglobia</taxon>
        <taxon>Terriglobales</taxon>
        <taxon>Candidatus Korobacteraceae</taxon>
        <taxon>Candidatus Korobacter</taxon>
    </lineage>
</organism>
<dbReference type="PRINTS" id="PR00762">
    <property type="entry name" value="CLCHANNEL"/>
</dbReference>
<accession>Q1IME9</accession>
<keyword evidence="15" id="KW-1185">Reference proteome</keyword>
<dbReference type="GO" id="GO:0005254">
    <property type="term" value="F:chloride channel activity"/>
    <property type="evidence" value="ECO:0007669"/>
    <property type="project" value="UniProtKB-KW"/>
</dbReference>
<evidence type="ECO:0000313" key="14">
    <source>
        <dbReference type="EMBL" id="ABF41951.1"/>
    </source>
</evidence>
<dbReference type="InterPro" id="IPR000644">
    <property type="entry name" value="CBS_dom"/>
</dbReference>
<evidence type="ECO:0000256" key="2">
    <source>
        <dbReference type="ARBA" id="ARBA00022448"/>
    </source>
</evidence>
<evidence type="ECO:0000256" key="12">
    <source>
        <dbReference type="SAM" id="Phobius"/>
    </source>
</evidence>
<evidence type="ECO:0000259" key="13">
    <source>
        <dbReference type="PROSITE" id="PS51371"/>
    </source>
</evidence>
<dbReference type="OrthoDB" id="9812438at2"/>
<dbReference type="HOGENOM" id="CLU_015263_5_0_0"/>
<feature type="transmembrane region" description="Helical" evidence="12">
    <location>
        <begin position="72"/>
        <end position="91"/>
    </location>
</feature>
<dbReference type="PROSITE" id="PS51371">
    <property type="entry name" value="CBS"/>
    <property type="match status" value="2"/>
</dbReference>
<evidence type="ECO:0000256" key="5">
    <source>
        <dbReference type="ARBA" id="ARBA00023065"/>
    </source>
</evidence>
<evidence type="ECO:0000256" key="4">
    <source>
        <dbReference type="ARBA" id="ARBA00022989"/>
    </source>
</evidence>
<feature type="domain" description="CBS" evidence="13">
    <location>
        <begin position="461"/>
        <end position="522"/>
    </location>
</feature>
<keyword evidence="2" id="KW-0813">Transport</keyword>
<evidence type="ECO:0000256" key="10">
    <source>
        <dbReference type="PROSITE-ProRule" id="PRU00703"/>
    </source>
</evidence>
<evidence type="ECO:0000256" key="1">
    <source>
        <dbReference type="ARBA" id="ARBA00004141"/>
    </source>
</evidence>
<feature type="transmembrane region" description="Helical" evidence="12">
    <location>
        <begin position="406"/>
        <end position="426"/>
    </location>
</feature>
<feature type="transmembrane region" description="Helical" evidence="12">
    <location>
        <begin position="278"/>
        <end position="296"/>
    </location>
</feature>
<keyword evidence="10" id="KW-0129">CBS domain</keyword>
<feature type="transmembrane region" description="Helical" evidence="12">
    <location>
        <begin position="343"/>
        <end position="362"/>
    </location>
</feature>
<keyword evidence="9" id="KW-0407">Ion channel</keyword>
<dbReference type="PANTHER" id="PTHR43427:SF6">
    <property type="entry name" value="CHLORIDE CHANNEL PROTEIN CLC-E"/>
    <property type="match status" value="1"/>
</dbReference>
<keyword evidence="3 12" id="KW-0812">Transmembrane</keyword>
<dbReference type="CDD" id="cd00400">
    <property type="entry name" value="Voltage_gated_ClC"/>
    <property type="match status" value="1"/>
</dbReference>
<dbReference type="InterPro" id="IPR050368">
    <property type="entry name" value="ClC-type_chloride_channel"/>
</dbReference>